<comment type="similarity">
    <text evidence="1">Belongs to the ATP-dependent AMP-binding enzyme family.</text>
</comment>
<evidence type="ECO:0000313" key="7">
    <source>
        <dbReference type="EMBL" id="TPE48564.1"/>
    </source>
</evidence>
<keyword evidence="8" id="KW-1185">Reference proteome</keyword>
<dbReference type="SUPFAM" id="SSF56801">
    <property type="entry name" value="Acetyl-CoA synthetase-like"/>
    <property type="match status" value="1"/>
</dbReference>
<dbReference type="InterPro" id="IPR000873">
    <property type="entry name" value="AMP-dep_synth/lig_dom"/>
</dbReference>
<dbReference type="GO" id="GO:0006637">
    <property type="term" value="P:acyl-CoA metabolic process"/>
    <property type="evidence" value="ECO:0007669"/>
    <property type="project" value="TreeGrafter"/>
</dbReference>
<keyword evidence="3" id="KW-0547">Nucleotide-binding</keyword>
<feature type="domain" description="AMP-binding enzyme C-terminal" evidence="6">
    <location>
        <begin position="437"/>
        <end position="514"/>
    </location>
</feature>
<dbReference type="EMBL" id="VFRP01000021">
    <property type="protein sequence ID" value="TPE48564.1"/>
    <property type="molecule type" value="Genomic_DNA"/>
</dbReference>
<dbReference type="InterPro" id="IPR051087">
    <property type="entry name" value="Mitochondrial_ACSM"/>
</dbReference>
<evidence type="ECO:0000259" key="5">
    <source>
        <dbReference type="Pfam" id="PF00501"/>
    </source>
</evidence>
<dbReference type="PANTHER" id="PTHR43605:SF10">
    <property type="entry name" value="ACYL-COA SYNTHETASE MEDIUM CHAIN FAMILY MEMBER 3"/>
    <property type="match status" value="1"/>
</dbReference>
<evidence type="ECO:0000259" key="6">
    <source>
        <dbReference type="Pfam" id="PF13193"/>
    </source>
</evidence>
<comment type="caution">
    <text evidence="7">The sequence shown here is derived from an EMBL/GenBank/DDBJ whole genome shotgun (WGS) entry which is preliminary data.</text>
</comment>
<dbReference type="Pfam" id="PF13193">
    <property type="entry name" value="AMP-binding_C"/>
    <property type="match status" value="1"/>
</dbReference>
<dbReference type="Gene3D" id="3.30.300.30">
    <property type="match status" value="1"/>
</dbReference>
<evidence type="ECO:0000313" key="8">
    <source>
        <dbReference type="Proteomes" id="UP000319255"/>
    </source>
</evidence>
<dbReference type="GO" id="GO:0016405">
    <property type="term" value="F:CoA-ligase activity"/>
    <property type="evidence" value="ECO:0007669"/>
    <property type="project" value="UniProtKB-ARBA"/>
</dbReference>
<dbReference type="PANTHER" id="PTHR43605">
    <property type="entry name" value="ACYL-COENZYME A SYNTHETASE"/>
    <property type="match status" value="1"/>
</dbReference>
<evidence type="ECO:0000256" key="2">
    <source>
        <dbReference type="ARBA" id="ARBA00022598"/>
    </source>
</evidence>
<feature type="domain" description="AMP-dependent synthetase/ligase" evidence="5">
    <location>
        <begin position="23"/>
        <end position="387"/>
    </location>
</feature>
<dbReference type="PROSITE" id="PS00455">
    <property type="entry name" value="AMP_BINDING"/>
    <property type="match status" value="1"/>
</dbReference>
<name>A0A501WKD1_9RHOB</name>
<dbReference type="GO" id="GO:0005524">
    <property type="term" value="F:ATP binding"/>
    <property type="evidence" value="ECO:0007669"/>
    <property type="project" value="UniProtKB-KW"/>
</dbReference>
<dbReference type="GO" id="GO:0004321">
    <property type="term" value="F:fatty-acyl-CoA synthase activity"/>
    <property type="evidence" value="ECO:0007669"/>
    <property type="project" value="TreeGrafter"/>
</dbReference>
<sequence>MAAAFQWPRPRRFNIAEVCCDVWARIEPNRLALRHLQLDGVARDYRFGELSRASRRLANVLAAGGVGRGDRVAVLLPQSPEALLTHLAAYRLGAIVVPLFTLFGEDGLRFRLADSGARALVTDQPNLEKIAAIRDELPALEQVLSIDGRGPGAVDFWRALGWAAETHAGVATGPDDPAFLSYTSGTTGPPKGALHGHRVLLGHLPAISLAHEFLGQPGDRIWTPADWAWMGGLTNVLLPSLFYGVTVISHRMPKFDPEAAVALMARLGARNAFFPPTALQLMRQEGIREVRGLRTVTSAGEALGASLLDWGREVFGLTINEFYGQTECNAVLGNCAAVAPVRPGSAGRAVPGHRVAILSEAGEPLPPGEVGEIGVAAPDPVTFLGYWNDPAKTAEKFRDGWLLTGDEGMADEEGYVFFRSRTDDVITSSGYRIGPGEIEDCLTGHPDVARAAVVGVPDPIRTEIVKAFVVPKPGARLAGLEAALIGRVRARLSPHVAPRQVEFVETLPLTATGKIRRAALRGKR</sequence>
<organism evidence="7 8">
    <name type="scientific">Amaricoccus solimangrovi</name>
    <dbReference type="NCBI Taxonomy" id="2589815"/>
    <lineage>
        <taxon>Bacteria</taxon>
        <taxon>Pseudomonadati</taxon>
        <taxon>Pseudomonadota</taxon>
        <taxon>Alphaproteobacteria</taxon>
        <taxon>Rhodobacterales</taxon>
        <taxon>Paracoccaceae</taxon>
        <taxon>Amaricoccus</taxon>
    </lineage>
</organism>
<dbReference type="Gene3D" id="3.40.50.12780">
    <property type="entry name" value="N-terminal domain of ligase-like"/>
    <property type="match status" value="1"/>
</dbReference>
<evidence type="ECO:0000256" key="4">
    <source>
        <dbReference type="ARBA" id="ARBA00022840"/>
    </source>
</evidence>
<dbReference type="InterPro" id="IPR045851">
    <property type="entry name" value="AMP-bd_C_sf"/>
</dbReference>
<dbReference type="InterPro" id="IPR020845">
    <property type="entry name" value="AMP-binding_CS"/>
</dbReference>
<dbReference type="InterPro" id="IPR042099">
    <property type="entry name" value="ANL_N_sf"/>
</dbReference>
<dbReference type="Pfam" id="PF00501">
    <property type="entry name" value="AMP-binding"/>
    <property type="match status" value="1"/>
</dbReference>
<keyword evidence="4" id="KW-0067">ATP-binding</keyword>
<keyword evidence="2" id="KW-0436">Ligase</keyword>
<dbReference type="AlphaFoldDB" id="A0A501WKD1"/>
<dbReference type="OrthoDB" id="9803968at2"/>
<evidence type="ECO:0000256" key="1">
    <source>
        <dbReference type="ARBA" id="ARBA00006432"/>
    </source>
</evidence>
<gene>
    <name evidence="7" type="ORF">FJM51_17545</name>
</gene>
<reference evidence="7 8" key="1">
    <citation type="submission" date="2019-06" db="EMBL/GenBank/DDBJ databases">
        <title>A novel bacterium of genus Amaricoccus, isolated from marine sediment.</title>
        <authorList>
            <person name="Huang H."/>
            <person name="Mo K."/>
            <person name="Hu Y."/>
        </authorList>
    </citation>
    <scope>NUCLEOTIDE SEQUENCE [LARGE SCALE GENOMIC DNA]</scope>
    <source>
        <strain evidence="7 8">HB172011</strain>
    </source>
</reference>
<proteinExistence type="inferred from homology"/>
<accession>A0A501WKD1</accession>
<dbReference type="GO" id="GO:0006633">
    <property type="term" value="P:fatty acid biosynthetic process"/>
    <property type="evidence" value="ECO:0007669"/>
    <property type="project" value="TreeGrafter"/>
</dbReference>
<protein>
    <submittedName>
        <fullName evidence="7">AMP-binding protein</fullName>
    </submittedName>
</protein>
<dbReference type="InterPro" id="IPR025110">
    <property type="entry name" value="AMP-bd_C"/>
</dbReference>
<dbReference type="GO" id="GO:0015645">
    <property type="term" value="F:fatty acid ligase activity"/>
    <property type="evidence" value="ECO:0007669"/>
    <property type="project" value="TreeGrafter"/>
</dbReference>
<dbReference type="Proteomes" id="UP000319255">
    <property type="component" value="Unassembled WGS sequence"/>
</dbReference>
<evidence type="ECO:0000256" key="3">
    <source>
        <dbReference type="ARBA" id="ARBA00022741"/>
    </source>
</evidence>